<feature type="compositionally biased region" description="Polar residues" evidence="1">
    <location>
        <begin position="45"/>
        <end position="76"/>
    </location>
</feature>
<dbReference type="AlphaFoldDB" id="A0AAE0YME7"/>
<comment type="caution">
    <text evidence="2">The sequence shown here is derived from an EMBL/GenBank/DDBJ whole genome shotgun (WGS) entry which is preliminary data.</text>
</comment>
<proteinExistence type="predicted"/>
<dbReference type="Proteomes" id="UP001283361">
    <property type="component" value="Unassembled WGS sequence"/>
</dbReference>
<evidence type="ECO:0000313" key="3">
    <source>
        <dbReference type="Proteomes" id="UP001283361"/>
    </source>
</evidence>
<feature type="region of interest" description="Disordered" evidence="1">
    <location>
        <begin position="13"/>
        <end position="95"/>
    </location>
</feature>
<evidence type="ECO:0000256" key="1">
    <source>
        <dbReference type="SAM" id="MobiDB-lite"/>
    </source>
</evidence>
<gene>
    <name evidence="2" type="ORF">RRG08_023937</name>
</gene>
<organism evidence="2 3">
    <name type="scientific">Elysia crispata</name>
    <name type="common">lettuce slug</name>
    <dbReference type="NCBI Taxonomy" id="231223"/>
    <lineage>
        <taxon>Eukaryota</taxon>
        <taxon>Metazoa</taxon>
        <taxon>Spiralia</taxon>
        <taxon>Lophotrochozoa</taxon>
        <taxon>Mollusca</taxon>
        <taxon>Gastropoda</taxon>
        <taxon>Heterobranchia</taxon>
        <taxon>Euthyneura</taxon>
        <taxon>Panpulmonata</taxon>
        <taxon>Sacoglossa</taxon>
        <taxon>Placobranchoidea</taxon>
        <taxon>Plakobranchidae</taxon>
        <taxon>Elysia</taxon>
    </lineage>
</organism>
<name>A0AAE0YME7_9GAST</name>
<reference evidence="2" key="1">
    <citation type="journal article" date="2023" name="G3 (Bethesda)">
        <title>A reference genome for the long-term kleptoplast-retaining sea slug Elysia crispata morphotype clarki.</title>
        <authorList>
            <person name="Eastman K.E."/>
            <person name="Pendleton A.L."/>
            <person name="Shaikh M.A."/>
            <person name="Suttiyut T."/>
            <person name="Ogas R."/>
            <person name="Tomko P."/>
            <person name="Gavelis G."/>
            <person name="Widhalm J.R."/>
            <person name="Wisecaver J.H."/>
        </authorList>
    </citation>
    <scope>NUCLEOTIDE SEQUENCE</scope>
    <source>
        <strain evidence="2">ECLA1</strain>
    </source>
</reference>
<keyword evidence="3" id="KW-1185">Reference proteome</keyword>
<accession>A0AAE0YME7</accession>
<feature type="compositionally biased region" description="Acidic residues" evidence="1">
    <location>
        <begin position="35"/>
        <end position="44"/>
    </location>
</feature>
<protein>
    <submittedName>
        <fullName evidence="2">Uncharacterized protein</fullName>
    </submittedName>
</protein>
<sequence length="95" mass="10636">MLSVKLIKLVQKADSDTDTEIDDECDPSYPKDTSESDFDMETESSELTNPQLQTSEPAIPQLQTADQQPPSLNSPTKIRKKNLTYENRTSAKDSD</sequence>
<dbReference type="EMBL" id="JAWDGP010005834">
    <property type="protein sequence ID" value="KAK3751179.1"/>
    <property type="molecule type" value="Genomic_DNA"/>
</dbReference>
<evidence type="ECO:0000313" key="2">
    <source>
        <dbReference type="EMBL" id="KAK3751179.1"/>
    </source>
</evidence>
<feature type="compositionally biased region" description="Acidic residues" evidence="1">
    <location>
        <begin position="16"/>
        <end position="26"/>
    </location>
</feature>